<sequence length="103" mass="11889">MNLFGGRPNDQESSRKGDRSSRDAHHDNHSNRRSLEKHSRRDSLDGRSRQAVRMPRVSPQEAISSLFDSLIDFSDHITHLKDEFDRDVSLVKQYANPKDMEGL</sequence>
<feature type="compositionally biased region" description="Basic and acidic residues" evidence="1">
    <location>
        <begin position="9"/>
        <end position="48"/>
    </location>
</feature>
<reference evidence="2 3" key="1">
    <citation type="submission" date="2024-09" db="EMBL/GenBank/DDBJ databases">
        <title>Rethinking Asexuality: The Enigmatic Case of Functional Sexual Genes in Lepraria (Stereocaulaceae).</title>
        <authorList>
            <person name="Doellman M."/>
            <person name="Sun Y."/>
            <person name="Barcenas-Pena A."/>
            <person name="Lumbsch H.T."/>
            <person name="Grewe F."/>
        </authorList>
    </citation>
    <scope>NUCLEOTIDE SEQUENCE [LARGE SCALE GENOMIC DNA]</scope>
    <source>
        <strain evidence="2 3">Grewe 0041</strain>
    </source>
</reference>
<evidence type="ECO:0000313" key="2">
    <source>
        <dbReference type="EMBL" id="KAL2052522.1"/>
    </source>
</evidence>
<feature type="region of interest" description="Disordered" evidence="1">
    <location>
        <begin position="1"/>
        <end position="59"/>
    </location>
</feature>
<gene>
    <name evidence="2" type="ORF">ABVK25_007082</name>
</gene>
<evidence type="ECO:0000313" key="3">
    <source>
        <dbReference type="Proteomes" id="UP001590951"/>
    </source>
</evidence>
<accession>A0ABR4B3Q5</accession>
<dbReference type="EMBL" id="JBHFEH010000026">
    <property type="protein sequence ID" value="KAL2052522.1"/>
    <property type="molecule type" value="Genomic_DNA"/>
</dbReference>
<proteinExistence type="predicted"/>
<comment type="caution">
    <text evidence="2">The sequence shown here is derived from an EMBL/GenBank/DDBJ whole genome shotgun (WGS) entry which is preliminary data.</text>
</comment>
<dbReference type="Proteomes" id="UP001590951">
    <property type="component" value="Unassembled WGS sequence"/>
</dbReference>
<protein>
    <submittedName>
        <fullName evidence="2">Uncharacterized protein</fullName>
    </submittedName>
</protein>
<name>A0ABR4B3Q5_9LECA</name>
<organism evidence="2 3">
    <name type="scientific">Lepraria finkii</name>
    <dbReference type="NCBI Taxonomy" id="1340010"/>
    <lineage>
        <taxon>Eukaryota</taxon>
        <taxon>Fungi</taxon>
        <taxon>Dikarya</taxon>
        <taxon>Ascomycota</taxon>
        <taxon>Pezizomycotina</taxon>
        <taxon>Lecanoromycetes</taxon>
        <taxon>OSLEUM clade</taxon>
        <taxon>Lecanoromycetidae</taxon>
        <taxon>Lecanorales</taxon>
        <taxon>Lecanorineae</taxon>
        <taxon>Stereocaulaceae</taxon>
        <taxon>Lepraria</taxon>
    </lineage>
</organism>
<keyword evidence="3" id="KW-1185">Reference proteome</keyword>
<evidence type="ECO:0000256" key="1">
    <source>
        <dbReference type="SAM" id="MobiDB-lite"/>
    </source>
</evidence>